<feature type="repeat" description="WD" evidence="3">
    <location>
        <begin position="58"/>
        <end position="89"/>
    </location>
</feature>
<keyword evidence="2" id="KW-0677">Repeat</keyword>
<dbReference type="Proteomes" id="UP001472866">
    <property type="component" value="Chromosome 16"/>
</dbReference>
<dbReference type="Gene3D" id="2.130.10.10">
    <property type="entry name" value="YVTN repeat-like/Quinoprotein amine dehydrogenase"/>
    <property type="match status" value="3"/>
</dbReference>
<feature type="repeat" description="WD" evidence="3">
    <location>
        <begin position="25"/>
        <end position="41"/>
    </location>
</feature>
<dbReference type="InterPro" id="IPR036322">
    <property type="entry name" value="WD40_repeat_dom_sf"/>
</dbReference>
<proteinExistence type="predicted"/>
<dbReference type="SUPFAM" id="SSF50978">
    <property type="entry name" value="WD40 repeat-like"/>
    <property type="match status" value="1"/>
</dbReference>
<protein>
    <submittedName>
        <fullName evidence="4">WD40 repeat domain-containing protein</fullName>
    </submittedName>
</protein>
<dbReference type="InterPro" id="IPR015943">
    <property type="entry name" value="WD40/YVTN_repeat-like_dom_sf"/>
</dbReference>
<dbReference type="InterPro" id="IPR001680">
    <property type="entry name" value="WD40_rpt"/>
</dbReference>
<dbReference type="InterPro" id="IPR050349">
    <property type="entry name" value="WD_LIS1/nudF_dynein_reg"/>
</dbReference>
<dbReference type="PANTHER" id="PTHR44129">
    <property type="entry name" value="WD REPEAT-CONTAINING PROTEIN POP1"/>
    <property type="match status" value="1"/>
</dbReference>
<organism evidence="4 5">
    <name type="scientific">Chloropicon roscoffensis</name>
    <dbReference type="NCBI Taxonomy" id="1461544"/>
    <lineage>
        <taxon>Eukaryota</taxon>
        <taxon>Viridiplantae</taxon>
        <taxon>Chlorophyta</taxon>
        <taxon>Chloropicophyceae</taxon>
        <taxon>Chloropicales</taxon>
        <taxon>Chloropicaceae</taxon>
        <taxon>Chloropicon</taxon>
    </lineage>
</organism>
<dbReference type="PRINTS" id="PR00320">
    <property type="entry name" value="GPROTEINBRPT"/>
</dbReference>
<dbReference type="AlphaFoldDB" id="A0AAX4PJV4"/>
<evidence type="ECO:0000313" key="5">
    <source>
        <dbReference type="Proteomes" id="UP001472866"/>
    </source>
</evidence>
<evidence type="ECO:0000313" key="4">
    <source>
        <dbReference type="EMBL" id="WZN66682.1"/>
    </source>
</evidence>
<accession>A0AAX4PJV4</accession>
<dbReference type="SMART" id="SM00320">
    <property type="entry name" value="WD40"/>
    <property type="match status" value="6"/>
</dbReference>
<keyword evidence="1 3" id="KW-0853">WD repeat</keyword>
<dbReference type="PROSITE" id="PS50082">
    <property type="entry name" value="WD_REPEATS_2"/>
    <property type="match status" value="2"/>
</dbReference>
<keyword evidence="5" id="KW-1185">Reference proteome</keyword>
<dbReference type="Pfam" id="PF00400">
    <property type="entry name" value="WD40"/>
    <property type="match status" value="4"/>
</dbReference>
<dbReference type="EMBL" id="CP151516">
    <property type="protein sequence ID" value="WZN66682.1"/>
    <property type="molecule type" value="Genomic_DNA"/>
</dbReference>
<evidence type="ECO:0000256" key="3">
    <source>
        <dbReference type="PROSITE-ProRule" id="PRU00221"/>
    </source>
</evidence>
<dbReference type="InterPro" id="IPR020472">
    <property type="entry name" value="WD40_PAC1"/>
</dbReference>
<gene>
    <name evidence="4" type="ORF">HKI87_16g82520</name>
</gene>
<dbReference type="PROSITE" id="PS50294">
    <property type="entry name" value="WD_REPEATS_REGION"/>
    <property type="match status" value="1"/>
</dbReference>
<reference evidence="4 5" key="1">
    <citation type="submission" date="2024-03" db="EMBL/GenBank/DDBJ databases">
        <title>Complete genome sequence of the green alga Chloropicon roscoffensis RCC1871.</title>
        <authorList>
            <person name="Lemieux C."/>
            <person name="Pombert J.-F."/>
            <person name="Otis C."/>
            <person name="Turmel M."/>
        </authorList>
    </citation>
    <scope>NUCLEOTIDE SEQUENCE [LARGE SCALE GENOMIC DNA]</scope>
    <source>
        <strain evidence="4 5">RCC1871</strain>
    </source>
</reference>
<name>A0AAX4PJV4_9CHLO</name>
<evidence type="ECO:0000256" key="2">
    <source>
        <dbReference type="ARBA" id="ARBA00022737"/>
    </source>
</evidence>
<evidence type="ECO:0000256" key="1">
    <source>
        <dbReference type="ARBA" id="ARBA00022574"/>
    </source>
</evidence>
<sequence>MWSSEREPGEACEGILCSMAASTCGAYLFTGSSDRSLRVWDARPSPSAPPKRCLHTVANAHDDWIRGVCILPGSDLVFTCSRDETVRVWRFLSLPDGLPSLRLEGILRGHTDWVRWVVARPKSQDASEHDFAQLFSLSDDNTVREWDLAPFLRPARRGEGGHVTVVAECLRKIASPDEIKSLAVCPDGTCVYIGLAAMGPWGHSVVRCVNMDHGSVTKTFQGHRGDVTCLKVVRMPRPVNRSAAAAAPRCQGCESTPHFLFTAGDDGVVRKWCTQTGNLLSTTYCSSDWIRSIEISPDQRFIFMASQDRQIYEVDMDEVAVVDISMSTTERVNRERVNRDEQPDRGHNGAVWDLCLVPNTEDCVLASCGADGLLKLWVVRFPLAAWSPEVHPLYRRRFKTMVRELLLAANRCKGLGRVGGDVGIGQVPQLALFRIIGCLADFERERDGGFRIFGRL</sequence>